<sequence>MTKQLICFVLLVQISLFQSEICLGWNDTQKKCLPCVSGYYGINCSSECSFPLYGMNCMSNCNCSENDCNRVYGCLMSNEANGTLPDGMDGSVTVISKREEEPLEINGVVYSIIGLVATSVLFIILYLCTHILEKC</sequence>
<evidence type="ECO:0000313" key="3">
    <source>
        <dbReference type="EnsemblMetazoa" id="G31700.1:cds"/>
    </source>
</evidence>
<dbReference type="AlphaFoldDB" id="A0A8W8M824"/>
<feature type="chain" id="PRO_5036488996" evidence="2">
    <location>
        <begin position="20"/>
        <end position="135"/>
    </location>
</feature>
<keyword evidence="1" id="KW-0472">Membrane</keyword>
<feature type="transmembrane region" description="Helical" evidence="1">
    <location>
        <begin position="108"/>
        <end position="128"/>
    </location>
</feature>
<keyword evidence="1" id="KW-0812">Transmembrane</keyword>
<keyword evidence="4" id="KW-1185">Reference proteome</keyword>
<keyword evidence="1" id="KW-1133">Transmembrane helix</keyword>
<evidence type="ECO:0000256" key="1">
    <source>
        <dbReference type="SAM" id="Phobius"/>
    </source>
</evidence>
<organism evidence="3 4">
    <name type="scientific">Magallana gigas</name>
    <name type="common">Pacific oyster</name>
    <name type="synonym">Crassostrea gigas</name>
    <dbReference type="NCBI Taxonomy" id="29159"/>
    <lineage>
        <taxon>Eukaryota</taxon>
        <taxon>Metazoa</taxon>
        <taxon>Spiralia</taxon>
        <taxon>Lophotrochozoa</taxon>
        <taxon>Mollusca</taxon>
        <taxon>Bivalvia</taxon>
        <taxon>Autobranchia</taxon>
        <taxon>Pteriomorphia</taxon>
        <taxon>Ostreida</taxon>
        <taxon>Ostreoidea</taxon>
        <taxon>Ostreidae</taxon>
        <taxon>Magallana</taxon>
    </lineage>
</organism>
<feature type="signal peptide" evidence="2">
    <location>
        <begin position="1"/>
        <end position="19"/>
    </location>
</feature>
<proteinExistence type="predicted"/>
<dbReference type="Proteomes" id="UP000005408">
    <property type="component" value="Unassembled WGS sequence"/>
</dbReference>
<reference evidence="3" key="1">
    <citation type="submission" date="2022-08" db="UniProtKB">
        <authorList>
            <consortium name="EnsemblMetazoa"/>
        </authorList>
    </citation>
    <scope>IDENTIFICATION</scope>
    <source>
        <strain evidence="3">05x7-T-G4-1.051#20</strain>
    </source>
</reference>
<accession>A0A8W8M824</accession>
<dbReference type="Gene3D" id="2.170.300.10">
    <property type="entry name" value="Tie2 ligand-binding domain superfamily"/>
    <property type="match status" value="1"/>
</dbReference>
<name>A0A8W8M824_MAGGI</name>
<evidence type="ECO:0000313" key="4">
    <source>
        <dbReference type="Proteomes" id="UP000005408"/>
    </source>
</evidence>
<evidence type="ECO:0000256" key="2">
    <source>
        <dbReference type="SAM" id="SignalP"/>
    </source>
</evidence>
<protein>
    <submittedName>
        <fullName evidence="3">Uncharacterized protein</fullName>
    </submittedName>
</protein>
<keyword evidence="2" id="KW-0732">Signal</keyword>
<dbReference type="EnsemblMetazoa" id="G31700.1">
    <property type="protein sequence ID" value="G31700.1:cds"/>
    <property type="gene ID" value="G31700"/>
</dbReference>